<dbReference type="RefSeq" id="WP_190479914.1">
    <property type="nucleotide sequence ID" value="NZ_JACJSG010000076.1"/>
</dbReference>
<keyword evidence="1" id="KW-1133">Transmembrane helix</keyword>
<dbReference type="Proteomes" id="UP000661112">
    <property type="component" value="Unassembled WGS sequence"/>
</dbReference>
<feature type="transmembrane region" description="Helical" evidence="1">
    <location>
        <begin position="39"/>
        <end position="60"/>
    </location>
</feature>
<gene>
    <name evidence="2" type="ORF">H6G83_32500</name>
</gene>
<proteinExistence type="predicted"/>
<evidence type="ECO:0000313" key="3">
    <source>
        <dbReference type="Proteomes" id="UP000661112"/>
    </source>
</evidence>
<feature type="transmembrane region" description="Helical" evidence="1">
    <location>
        <begin position="72"/>
        <end position="91"/>
    </location>
</feature>
<feature type="transmembrane region" description="Helical" evidence="1">
    <location>
        <begin position="7"/>
        <end position="27"/>
    </location>
</feature>
<comment type="caution">
    <text evidence="2">The sequence shown here is derived from an EMBL/GenBank/DDBJ whole genome shotgun (WGS) entry which is preliminary data.</text>
</comment>
<evidence type="ECO:0000313" key="2">
    <source>
        <dbReference type="EMBL" id="MBD2505268.1"/>
    </source>
</evidence>
<keyword evidence="1" id="KW-0812">Transmembrane</keyword>
<sequence length="150" mass="16823">MVFLKAIIVWLVFIVAESINGTVRMFWLVPLLGDIRAHQISFIMGSLLILAIATIFIQWLHTSQTSQLIKVGLLWLLLTVVFEIVLGRFILGYSWQRIASDYNLLQGGLMPIGLVFLVLSPVIATKVRSFIFTSSSNSLLINQGRGSQKF</sequence>
<reference evidence="2 3" key="1">
    <citation type="journal article" date="2020" name="ISME J.">
        <title>Comparative genomics reveals insights into cyanobacterial evolution and habitat adaptation.</title>
        <authorList>
            <person name="Chen M.Y."/>
            <person name="Teng W.K."/>
            <person name="Zhao L."/>
            <person name="Hu C.X."/>
            <person name="Zhou Y.K."/>
            <person name="Han B.P."/>
            <person name="Song L.R."/>
            <person name="Shu W.S."/>
        </authorList>
    </citation>
    <scope>NUCLEOTIDE SEQUENCE [LARGE SCALE GENOMIC DNA]</scope>
    <source>
        <strain evidence="2 3">FACHB-119</strain>
    </source>
</reference>
<accession>A0ABR8DHN0</accession>
<name>A0ABR8DHN0_9NOST</name>
<keyword evidence="3" id="KW-1185">Reference proteome</keyword>
<evidence type="ECO:0000256" key="1">
    <source>
        <dbReference type="SAM" id="Phobius"/>
    </source>
</evidence>
<feature type="transmembrane region" description="Helical" evidence="1">
    <location>
        <begin position="103"/>
        <end position="124"/>
    </location>
</feature>
<organism evidence="2 3">
    <name type="scientific">Anabaena azotica FACHB-119</name>
    <dbReference type="NCBI Taxonomy" id="947527"/>
    <lineage>
        <taxon>Bacteria</taxon>
        <taxon>Bacillati</taxon>
        <taxon>Cyanobacteriota</taxon>
        <taxon>Cyanophyceae</taxon>
        <taxon>Nostocales</taxon>
        <taxon>Nostocaceae</taxon>
        <taxon>Anabaena</taxon>
        <taxon>Anabaena azotica</taxon>
    </lineage>
</organism>
<dbReference type="EMBL" id="JACJSG010000076">
    <property type="protein sequence ID" value="MBD2505268.1"/>
    <property type="molecule type" value="Genomic_DNA"/>
</dbReference>
<protein>
    <submittedName>
        <fullName evidence="2">Uncharacterized protein</fullName>
    </submittedName>
</protein>
<keyword evidence="1" id="KW-0472">Membrane</keyword>